<name>A0A1Y4V6J4_9BACE</name>
<dbReference type="InterPro" id="IPR039426">
    <property type="entry name" value="TonB-dep_rcpt-like"/>
</dbReference>
<keyword evidence="2" id="KW-0798">TonB box</keyword>
<keyword evidence="1" id="KW-0998">Cell outer membrane</keyword>
<reference evidence="15" key="3">
    <citation type="journal article" date="2018" name="J. Anim. Genet.">
        <title>Acquired interbacterial defense systems protect against interspecies antagonism in the human gut microbiome.</title>
        <authorList>
            <person name="Ross B.D."/>
            <person name="Verster A.J."/>
            <person name="Radey M.C."/>
            <person name="Schmidtke D.T."/>
            <person name="Pope C.E."/>
            <person name="Hoffman L.R."/>
            <person name="Hajjar A."/>
            <person name="Peterson S.B."/>
            <person name="Borenstein E."/>
            <person name="Mougous J."/>
        </authorList>
    </citation>
    <scope>NUCLEOTIDE SEQUENCE [LARGE SCALE GENOMIC DNA]</scope>
    <source>
        <strain evidence="15">H204</strain>
    </source>
</reference>
<keyword evidence="1 3" id="KW-0812">Transmembrane</keyword>
<dbReference type="Gene3D" id="2.170.130.10">
    <property type="entry name" value="TonB-dependent receptor, plug domain"/>
    <property type="match status" value="1"/>
</dbReference>
<dbReference type="InterPro" id="IPR000531">
    <property type="entry name" value="Beta-barrel_TonB"/>
</dbReference>
<reference evidence="6" key="5">
    <citation type="journal article" date="2019" name="bioRxiv">
        <title>Acquired interbacterial defense systems protect against interspecies antagonism in the human gut microbiome.</title>
        <authorList>
            <person name="Ross B.D."/>
            <person name="Verster A.J."/>
            <person name="Radey M.C."/>
            <person name="Schmidtke D.T."/>
            <person name="Pope C.E."/>
            <person name="Hoffman L.R."/>
            <person name="Hajjar A.M."/>
            <person name="Peterson S.B."/>
            <person name="Borenstein E."/>
            <person name="Mougous J.D."/>
        </authorList>
    </citation>
    <scope>NUCLEOTIDE SEQUENCE</scope>
    <source>
        <strain evidence="6">H204</strain>
    </source>
</reference>
<keyword evidence="1" id="KW-0813">Transport</keyword>
<evidence type="ECO:0000313" key="12">
    <source>
        <dbReference type="Proteomes" id="UP000196036"/>
    </source>
</evidence>
<dbReference type="Pfam" id="PF00593">
    <property type="entry name" value="TonB_dep_Rec_b-barrel"/>
    <property type="match status" value="1"/>
</dbReference>
<dbReference type="PROSITE" id="PS52016">
    <property type="entry name" value="TONB_DEPENDENT_REC_3"/>
    <property type="match status" value="1"/>
</dbReference>
<evidence type="ECO:0000313" key="16">
    <source>
        <dbReference type="Proteomes" id="UP000434604"/>
    </source>
</evidence>
<dbReference type="Proteomes" id="UP001198461">
    <property type="component" value="Unassembled WGS sequence"/>
</dbReference>
<feature type="domain" description="TonB-dependent receptor-like beta-barrel" evidence="4">
    <location>
        <begin position="540"/>
        <end position="1102"/>
    </location>
</feature>
<dbReference type="Proteomes" id="UP000284495">
    <property type="component" value="Unassembled WGS sequence"/>
</dbReference>
<reference evidence="13 14" key="4">
    <citation type="submission" date="2018-08" db="EMBL/GenBank/DDBJ databases">
        <title>A genome reference for cultivated species of the human gut microbiota.</title>
        <authorList>
            <person name="Zou Y."/>
            <person name="Xue W."/>
            <person name="Luo G."/>
        </authorList>
    </citation>
    <scope>NUCLEOTIDE SEQUENCE [LARGE SCALE GENOMIC DNA]</scope>
    <source>
        <strain evidence="11 14">AF38-2</strain>
        <strain evidence="10 13">AF39-6AC</strain>
    </source>
</reference>
<comment type="subcellular location">
    <subcellularLocation>
        <location evidence="1">Cell outer membrane</location>
        <topology evidence="1">Multi-pass membrane protein</topology>
    </subcellularLocation>
</comment>
<dbReference type="InterPro" id="IPR023997">
    <property type="entry name" value="TonB-dep_OMP_SusC/RagA_CS"/>
</dbReference>
<evidence type="ECO:0000313" key="7">
    <source>
        <dbReference type="EMBL" id="KAB6140551.1"/>
    </source>
</evidence>
<evidence type="ECO:0000259" key="5">
    <source>
        <dbReference type="Pfam" id="PF07715"/>
    </source>
</evidence>
<dbReference type="NCBIfam" id="TIGR04056">
    <property type="entry name" value="OMP_RagA_SusC"/>
    <property type="match status" value="1"/>
</dbReference>
<dbReference type="EMBL" id="QROO01000035">
    <property type="protein sequence ID" value="RHL33557.1"/>
    <property type="molecule type" value="Genomic_DNA"/>
</dbReference>
<evidence type="ECO:0000313" key="9">
    <source>
        <dbReference type="EMBL" id="OUQ65717.1"/>
    </source>
</evidence>
<accession>A0A1Y4V6J4</accession>
<organism evidence="9 12">
    <name type="scientific">Bacteroides xylanisolvens</name>
    <dbReference type="NCBI Taxonomy" id="371601"/>
    <lineage>
        <taxon>Bacteria</taxon>
        <taxon>Pseudomonadati</taxon>
        <taxon>Bacteroidota</taxon>
        <taxon>Bacteroidia</taxon>
        <taxon>Bacteroidales</taxon>
        <taxon>Bacteroidaceae</taxon>
        <taxon>Bacteroides</taxon>
    </lineage>
</organism>
<dbReference type="InterPro" id="IPR023996">
    <property type="entry name" value="TonB-dep_OMP_SusC/RagA"/>
</dbReference>
<reference evidence="9" key="2">
    <citation type="journal article" date="2018" name="BMC Genomics">
        <title>Whole genome sequencing and function prediction of 133 gut anaerobes isolated from chicken caecum in pure cultures.</title>
        <authorList>
            <person name="Medvecky M."/>
            <person name="Cejkova D."/>
            <person name="Polansky O."/>
            <person name="Karasova D."/>
            <person name="Kubasova T."/>
            <person name="Cizek A."/>
            <person name="Rychlik I."/>
        </authorList>
    </citation>
    <scope>NUCLEOTIDE SEQUENCE</scope>
    <source>
        <strain evidence="9">An109</strain>
    </source>
</reference>
<dbReference type="FunFam" id="2.170.130.10:FF:000003">
    <property type="entry name" value="SusC/RagA family TonB-linked outer membrane protein"/>
    <property type="match status" value="1"/>
</dbReference>
<dbReference type="RefSeq" id="WP_008025355.1">
    <property type="nucleotide sequence ID" value="NZ_AP031409.1"/>
</dbReference>
<dbReference type="NCBIfam" id="TIGR04057">
    <property type="entry name" value="SusC_RagA_signa"/>
    <property type="match status" value="1"/>
</dbReference>
<evidence type="ECO:0000313" key="13">
    <source>
        <dbReference type="Proteomes" id="UP000284417"/>
    </source>
</evidence>
<dbReference type="SUPFAM" id="SSF56935">
    <property type="entry name" value="Porins"/>
    <property type="match status" value="1"/>
</dbReference>
<protein>
    <submittedName>
        <fullName evidence="9">SusC/RagA family TonB-linked outer membrane protein</fullName>
    </submittedName>
    <submittedName>
        <fullName evidence="6">TonB-dependent receptor</fullName>
    </submittedName>
</protein>
<dbReference type="AlphaFoldDB" id="A0A1Y4V6J4"/>
<evidence type="ECO:0000313" key="10">
    <source>
        <dbReference type="EMBL" id="RHK90065.1"/>
    </source>
</evidence>
<reference evidence="6" key="7">
    <citation type="submission" date="2019-09" db="EMBL/GenBank/DDBJ databases">
        <authorList>
            <person name="Ross B.D."/>
            <person name="Verster A.J."/>
            <person name="Radey M.C."/>
            <person name="Schmidtke D.T."/>
            <person name="Pope C.E."/>
            <person name="Hoffman L.R."/>
            <person name="Hajjar A.M."/>
            <person name="Peterson S.B."/>
            <person name="Borenstein E."/>
            <person name="Mougous J.D."/>
        </authorList>
    </citation>
    <scope>NUCLEOTIDE SEQUENCE</scope>
    <source>
        <strain evidence="6">H204</strain>
    </source>
</reference>
<comment type="similarity">
    <text evidence="1 2">Belongs to the TonB-dependent receptor family.</text>
</comment>
<dbReference type="Gene3D" id="2.60.40.1120">
    <property type="entry name" value="Carboxypeptidase-like, regulatory domain"/>
    <property type="match status" value="1"/>
</dbReference>
<dbReference type="Proteomes" id="UP000196036">
    <property type="component" value="Unassembled WGS sequence"/>
</dbReference>
<keyword evidence="6" id="KW-0675">Receptor</keyword>
<dbReference type="EMBL" id="JAIWYE010000038">
    <property type="protein sequence ID" value="MCA4706393.1"/>
    <property type="molecule type" value="Genomic_DNA"/>
</dbReference>
<feature type="domain" description="TonB-dependent receptor plug" evidence="5">
    <location>
        <begin position="224"/>
        <end position="331"/>
    </location>
</feature>
<dbReference type="InterPro" id="IPR012910">
    <property type="entry name" value="Plug_dom"/>
</dbReference>
<dbReference type="EMBL" id="VYQC01000012">
    <property type="protein sequence ID" value="KAA9043140.1"/>
    <property type="molecule type" value="Genomic_DNA"/>
</dbReference>
<keyword evidence="1" id="KW-1134">Transmembrane beta strand</keyword>
<feature type="transmembrane region" description="Helical" evidence="3">
    <location>
        <begin position="12"/>
        <end position="32"/>
    </location>
</feature>
<comment type="caution">
    <text evidence="9">The sequence shown here is derived from an EMBL/GenBank/DDBJ whole genome shotgun (WGS) entry which is preliminary data.</text>
</comment>
<evidence type="ECO:0000313" key="15">
    <source>
        <dbReference type="Proteomes" id="UP000327007"/>
    </source>
</evidence>
<reference evidence="8" key="8">
    <citation type="submission" date="2023-08" db="EMBL/GenBank/DDBJ databases">
        <title>Mucin Metabolism Genes Underlie the Key Renovations of Bacteroides xylanisolvens Genomes in Captive Great Apes.</title>
        <authorList>
            <person name="Nishida A.H."/>
        </authorList>
    </citation>
    <scope>NUCLEOTIDE SEQUENCE</scope>
    <source>
        <strain evidence="8">P13.H9</strain>
    </source>
</reference>
<evidence type="ECO:0000256" key="3">
    <source>
        <dbReference type="SAM" id="Phobius"/>
    </source>
</evidence>
<dbReference type="GO" id="GO:0009279">
    <property type="term" value="C:cell outer membrane"/>
    <property type="evidence" value="ECO:0007669"/>
    <property type="project" value="UniProtKB-SubCell"/>
</dbReference>
<dbReference type="InterPro" id="IPR037066">
    <property type="entry name" value="Plug_dom_sf"/>
</dbReference>
<evidence type="ECO:0000313" key="6">
    <source>
        <dbReference type="EMBL" id="KAA9043140.1"/>
    </source>
</evidence>
<evidence type="ECO:0000313" key="11">
    <source>
        <dbReference type="EMBL" id="RHL33557.1"/>
    </source>
</evidence>
<keyword evidence="3" id="KW-1133">Transmembrane helix</keyword>
<dbReference type="Proteomes" id="UP000327007">
    <property type="component" value="Unassembled WGS sequence"/>
</dbReference>
<evidence type="ECO:0000259" key="4">
    <source>
        <dbReference type="Pfam" id="PF00593"/>
    </source>
</evidence>
<dbReference type="Pfam" id="PF13715">
    <property type="entry name" value="CarbopepD_reg_2"/>
    <property type="match status" value="1"/>
</dbReference>
<dbReference type="Pfam" id="PF07715">
    <property type="entry name" value="Plug"/>
    <property type="match status" value="1"/>
</dbReference>
<keyword evidence="1 2" id="KW-0472">Membrane</keyword>
<gene>
    <name evidence="9" type="ORF">B5E52_15160</name>
    <name evidence="11" type="ORF">DW027_21900</name>
    <name evidence="10" type="ORF">DW042_22415</name>
    <name evidence="6" type="ORF">F6S82_18965</name>
    <name evidence="7" type="ORF">GA398_23590</name>
    <name evidence="8" type="ORF">LD004_22595</name>
</gene>
<dbReference type="InterPro" id="IPR008969">
    <property type="entry name" value="CarboxyPept-like_regulatory"/>
</dbReference>
<dbReference type="SUPFAM" id="SSF49464">
    <property type="entry name" value="Carboxypeptidase regulatory domain-like"/>
    <property type="match status" value="1"/>
</dbReference>
<dbReference type="EMBL" id="NFLW01000030">
    <property type="protein sequence ID" value="OUQ65717.1"/>
    <property type="molecule type" value="Genomic_DNA"/>
</dbReference>
<reference evidence="7 16" key="6">
    <citation type="journal article" date="2019" name="Nat. Med.">
        <title>A library of human gut bacterial isolates paired with longitudinal multiomics data enables mechanistic microbiome research.</title>
        <authorList>
            <person name="Poyet M."/>
            <person name="Groussin M."/>
            <person name="Gibbons S.M."/>
            <person name="Avila-Pacheco J."/>
            <person name="Jiang X."/>
            <person name="Kearney S.M."/>
            <person name="Perrotta A.R."/>
            <person name="Berdy B."/>
            <person name="Zhao S."/>
            <person name="Lieberman T.D."/>
            <person name="Swanson P.K."/>
            <person name="Smith M."/>
            <person name="Roesemann S."/>
            <person name="Alexander J.E."/>
            <person name="Rich S.A."/>
            <person name="Livny J."/>
            <person name="Vlamakis H."/>
            <person name="Clish C."/>
            <person name="Bullock K."/>
            <person name="Deik A."/>
            <person name="Scott J."/>
            <person name="Pierce K.A."/>
            <person name="Xavier R.J."/>
            <person name="Alm E.J."/>
        </authorList>
    </citation>
    <scope>NUCLEOTIDE SEQUENCE [LARGE SCALE GENOMIC DNA]</scope>
    <source>
        <strain evidence="7 16">BIOML-A58</strain>
    </source>
</reference>
<dbReference type="Proteomes" id="UP000284417">
    <property type="component" value="Unassembled WGS sequence"/>
</dbReference>
<reference evidence="12" key="1">
    <citation type="submission" date="2017-04" db="EMBL/GenBank/DDBJ databases">
        <title>Function of individual gut microbiota members based on whole genome sequencing of pure cultures obtained from chicken caecum.</title>
        <authorList>
            <person name="Medvecky M."/>
            <person name="Cejkova D."/>
            <person name="Polansky O."/>
            <person name="Karasova D."/>
            <person name="Kubasova T."/>
            <person name="Cizek A."/>
            <person name="Rychlik I."/>
        </authorList>
    </citation>
    <scope>NUCLEOTIDE SEQUENCE [LARGE SCALE GENOMIC DNA]</scope>
    <source>
        <strain evidence="12">An109</strain>
    </source>
</reference>
<sequence length="1141" mass="129725">MENSYYNHANRAYFLCKSYLFVKFFVIFLFIANVTLANGNGTSELYDIKKGTLLEYFKDIEKETGYVFIYSKDIRPSLNQVVSVDLSRKKTITEKLSALFEKTNLVYEINGKQIVVKRKTAVKKNLSSQPQEPRRITGTITDTKGEPIIGANIKEVGTFNGIISDINGRFALSVNPNAVLEISYIGYVTTTVPVKDNKVLSIEIKEAEQSLEEVVVVGYGKQKKESVTASIASISRKELVQTQQSNISNMLVGRMPGLIAFQRSGAPGEDASSLLIRGVSTFTDNTAPLIMIDGIERTNFDGIDPNEVESLNILKDASATAIYGVKGANGVVLITTRKGERGRPRLSYSGNFALQQSTQLPSYLNSADYATLYNEALENDSRVSGSTYQPKFTDKDIELYRNGFDPILHPNTNWIDDFLRKFSTRTQHNINLSGGTERVKYFISGSYFDQTGIYKHTKIDSDHDVNPRNTRYNFRTNFDFQITRDFSATVQMAAQIGRVITPGSGNSGIWQAISFANPLSSPGLVDNKIVRIQDGLGSVNPWQTLLSNGYQKDNRNNINTTLRLNYDLSSLLTKGLSVHGSIAYDSYYYSRKKYSKTFPYYLARRDAEDPDYIYLIPQSEESIWSVSTGWDKNRKVYMEFGIDYNRTFGLHKTTALILYNQSKYYSPSLQYYVPNAYQGLVGRLTYEYASRYLAEFNMGYNGTENFAKGKRFGFFPAVSLGWVISEEKFFPKNNIVKYLKVRGSYGEVGNDQIGGDRFLYLPSSYGAASDSGVNKYNFGLASNPYTSLMIVENKIGNPDLTWEKAKKMNVGVDINLFNNCLTASFDIFKEKRNNILANRSTSPMIIGANLPAYNFGEMENRGWEMDLNFRHHIQDFHYWARFNYSFARNEIIYMDEVQKRYDYQMTTGRRKNQFFGLIFDGYYNSWEEINALDRPKSSWSGNQLQPGDVKYVDVNQDGVIDDYDMVPIGYTPVPEIIYGFSFGAQYKGFDFSILFQGADNVSIKYFGRSMWPFAKGEESAKSLIKERWTQERYEAGEKITFPRLSLNPNGETDHNYRPSTLWIRDASYLRLKNLEVGYTFTGGFVKRLNLNSVRLYFNGSNLFTWTDVVDLDPEAPSRSGNVEINTYPLQKVYNIGLNINF</sequence>
<evidence type="ECO:0000256" key="2">
    <source>
        <dbReference type="RuleBase" id="RU003357"/>
    </source>
</evidence>
<evidence type="ECO:0000313" key="8">
    <source>
        <dbReference type="EMBL" id="MCA4706393.1"/>
    </source>
</evidence>
<evidence type="ECO:0000313" key="14">
    <source>
        <dbReference type="Proteomes" id="UP000284495"/>
    </source>
</evidence>
<dbReference type="Proteomes" id="UP000434604">
    <property type="component" value="Unassembled WGS sequence"/>
</dbReference>
<evidence type="ECO:0000256" key="1">
    <source>
        <dbReference type="PROSITE-ProRule" id="PRU01360"/>
    </source>
</evidence>
<dbReference type="EMBL" id="QROC01000046">
    <property type="protein sequence ID" value="RHK90065.1"/>
    <property type="molecule type" value="Genomic_DNA"/>
</dbReference>
<dbReference type="EMBL" id="WDED01000055">
    <property type="protein sequence ID" value="KAB6140551.1"/>
    <property type="molecule type" value="Genomic_DNA"/>
</dbReference>
<proteinExistence type="inferred from homology"/>